<reference evidence="7 8" key="1">
    <citation type="submission" date="2017-03" db="EMBL/GenBank/DDBJ databases">
        <title>Widespread Adenine N6-methylation of Active Genes in Fungi.</title>
        <authorList>
            <consortium name="DOE Joint Genome Institute"/>
            <person name="Mondo S.J."/>
            <person name="Dannebaum R.O."/>
            <person name="Kuo R.C."/>
            <person name="Louie K.B."/>
            <person name="Bewick A.J."/>
            <person name="Labutti K."/>
            <person name="Haridas S."/>
            <person name="Kuo A."/>
            <person name="Salamov A."/>
            <person name="Ahrendt S.R."/>
            <person name="Lau R."/>
            <person name="Bowen B.P."/>
            <person name="Lipzen A."/>
            <person name="Sullivan W."/>
            <person name="Andreopoulos W.B."/>
            <person name="Clum A."/>
            <person name="Lindquist E."/>
            <person name="Daum C."/>
            <person name="Northen T.R."/>
            <person name="Ramamoorthy G."/>
            <person name="Schmitz R.J."/>
            <person name="Gryganskyi A."/>
            <person name="Culley D."/>
            <person name="Magnuson J."/>
            <person name="James T.Y."/>
            <person name="O'Malley M.A."/>
            <person name="Stajich J.E."/>
            <person name="Spatafora J.W."/>
            <person name="Visel A."/>
            <person name="Grigoriev I.V."/>
        </authorList>
    </citation>
    <scope>NUCLEOTIDE SEQUENCE [LARGE SCALE GENOMIC DNA]</scope>
    <source>
        <strain evidence="7 8">NRRL Y-17943</strain>
    </source>
</reference>
<feature type="compositionally biased region" description="Low complexity" evidence="5">
    <location>
        <begin position="421"/>
        <end position="434"/>
    </location>
</feature>
<dbReference type="Gene3D" id="1.20.5.510">
    <property type="entry name" value="Single helix bin"/>
    <property type="match status" value="1"/>
</dbReference>
<keyword evidence="8" id="KW-1185">Reference proteome</keyword>
<dbReference type="Proteomes" id="UP000193218">
    <property type="component" value="Unassembled WGS sequence"/>
</dbReference>
<evidence type="ECO:0000256" key="1">
    <source>
        <dbReference type="ARBA" id="ARBA00004167"/>
    </source>
</evidence>
<dbReference type="STRING" id="4999.A0A1Y1URA7"/>
<organism evidence="7 8">
    <name type="scientific">Kockovaella imperatae</name>
    <dbReference type="NCBI Taxonomy" id="4999"/>
    <lineage>
        <taxon>Eukaryota</taxon>
        <taxon>Fungi</taxon>
        <taxon>Dikarya</taxon>
        <taxon>Basidiomycota</taxon>
        <taxon>Agaricomycotina</taxon>
        <taxon>Tremellomycetes</taxon>
        <taxon>Tremellales</taxon>
        <taxon>Cuniculitremaceae</taxon>
        <taxon>Kockovaella</taxon>
    </lineage>
</organism>
<feature type="region of interest" description="Disordered" evidence="5">
    <location>
        <begin position="504"/>
        <end position="613"/>
    </location>
</feature>
<comment type="caution">
    <text evidence="7">The sequence shown here is derived from an EMBL/GenBank/DDBJ whole genome shotgun (WGS) entry which is preliminary data.</text>
</comment>
<dbReference type="PANTHER" id="PTHR15549">
    <property type="entry name" value="PAIRED IMMUNOGLOBULIN-LIKE TYPE 2 RECEPTOR"/>
    <property type="match status" value="1"/>
</dbReference>
<evidence type="ECO:0000256" key="6">
    <source>
        <dbReference type="SAM" id="Phobius"/>
    </source>
</evidence>
<dbReference type="AlphaFoldDB" id="A0A1Y1URA7"/>
<sequence>MNITIDDASPLFQFHSAANNNSWITDHANGTPYPDPALDDYYDDTFHGSFSEGDWVSLTFNGSAIYLFGAKRPNHGQFSVSLDGGEAVTAVGYSAQNEFQQVLFNQTGLSTDQEHTIVLTAQPDQTNIKGVNNAPYWVDVDFAIITVNETEKVYTTKIDDQSPLFTYGGGNWGGGPLDPQTYYNDTAHITNEIGAFVTLNFNGSGIGIYGGLYKDHGNYTVTLDGVNAGTYNGTWFDLQVQEPLFIADGLNDTNHTIMITNDGKGPLGSFIDIDYAVVNSTLAPMITSGNSTGTNTTQSSGTSSASGGSATSSTSPSASASAGSSSDNTGSSTSSGHHSHAGAIAGGVVGGVIALALIALALWFFLFRRRRDSHRRRGSMMGSKKVNLSGEDPDAPTPFTTENMVNTTHSQPGSLSRTDYATGSGSASSRAGTSPMDTSRPFFSVVPPPPASNATSYPRSDYPRSENPPSTVNLNNIDERGEATASTERFGSAYSPAVQRYADGGTARSVPSAPSVFSGETGETSRPLLSESRKSAGVSLPFTSTSPVNSRHADSPTSPISGRMQVPGRETDLGPVASHEHSTLPPDYRQATQPLPGQVDPDQASFMTAKSTD</sequence>
<evidence type="ECO:0000313" key="7">
    <source>
        <dbReference type="EMBL" id="ORX40608.1"/>
    </source>
</evidence>
<dbReference type="InParanoid" id="A0A1Y1URA7"/>
<feature type="compositionally biased region" description="Polar residues" evidence="5">
    <location>
        <begin position="467"/>
        <end position="476"/>
    </location>
</feature>
<accession>A0A1Y1URA7</accession>
<dbReference type="OrthoDB" id="2563669at2759"/>
<feature type="transmembrane region" description="Helical" evidence="6">
    <location>
        <begin position="341"/>
        <end position="367"/>
    </location>
</feature>
<proteinExistence type="predicted"/>
<dbReference type="PANTHER" id="PTHR15549:SF27">
    <property type="entry name" value="CHITIN-BINDING TYPE-1 DOMAIN-CONTAINING PROTEIN"/>
    <property type="match status" value="1"/>
</dbReference>
<feature type="compositionally biased region" description="Polar residues" evidence="5">
    <location>
        <begin position="398"/>
        <end position="419"/>
    </location>
</feature>
<dbReference type="RefSeq" id="XP_021874287.1">
    <property type="nucleotide sequence ID" value="XM_022017677.1"/>
</dbReference>
<gene>
    <name evidence="7" type="ORF">BD324DRAFT_647531</name>
</gene>
<dbReference type="InterPro" id="IPR051694">
    <property type="entry name" value="Immunoregulatory_rcpt-like"/>
</dbReference>
<keyword evidence="2 6" id="KW-0812">Transmembrane</keyword>
<dbReference type="GO" id="GO:0071944">
    <property type="term" value="C:cell periphery"/>
    <property type="evidence" value="ECO:0007669"/>
    <property type="project" value="UniProtKB-ARBA"/>
</dbReference>
<evidence type="ECO:0000256" key="2">
    <source>
        <dbReference type="ARBA" id="ARBA00022692"/>
    </source>
</evidence>
<dbReference type="GeneID" id="33559486"/>
<comment type="subcellular location">
    <subcellularLocation>
        <location evidence="1">Membrane</location>
        <topology evidence="1">Single-pass membrane protein</topology>
    </subcellularLocation>
</comment>
<keyword evidence="4 6" id="KW-0472">Membrane</keyword>
<feature type="compositionally biased region" description="Low complexity" evidence="5">
    <location>
        <begin position="289"/>
        <end position="336"/>
    </location>
</feature>
<feature type="region of interest" description="Disordered" evidence="5">
    <location>
        <begin position="374"/>
        <end position="477"/>
    </location>
</feature>
<evidence type="ECO:0000256" key="5">
    <source>
        <dbReference type="SAM" id="MobiDB-lite"/>
    </source>
</evidence>
<dbReference type="EMBL" id="NBSH01000001">
    <property type="protein sequence ID" value="ORX40608.1"/>
    <property type="molecule type" value="Genomic_DNA"/>
</dbReference>
<dbReference type="GO" id="GO:0016020">
    <property type="term" value="C:membrane"/>
    <property type="evidence" value="ECO:0007669"/>
    <property type="project" value="UniProtKB-SubCell"/>
</dbReference>
<dbReference type="Gene3D" id="2.60.120.260">
    <property type="entry name" value="Galactose-binding domain-like"/>
    <property type="match status" value="2"/>
</dbReference>
<protein>
    <submittedName>
        <fullName evidence="7">Uncharacterized protein</fullName>
    </submittedName>
</protein>
<feature type="compositionally biased region" description="Polar residues" evidence="5">
    <location>
        <begin position="541"/>
        <end position="560"/>
    </location>
</feature>
<evidence type="ECO:0000256" key="3">
    <source>
        <dbReference type="ARBA" id="ARBA00022989"/>
    </source>
</evidence>
<name>A0A1Y1URA7_9TREE</name>
<keyword evidence="3 6" id="KW-1133">Transmembrane helix</keyword>
<evidence type="ECO:0000313" key="8">
    <source>
        <dbReference type="Proteomes" id="UP000193218"/>
    </source>
</evidence>
<feature type="region of interest" description="Disordered" evidence="5">
    <location>
        <begin position="289"/>
        <end position="339"/>
    </location>
</feature>
<evidence type="ECO:0000256" key="4">
    <source>
        <dbReference type="ARBA" id="ARBA00023136"/>
    </source>
</evidence>